<keyword evidence="3" id="KW-1185">Reference proteome</keyword>
<evidence type="ECO:0000313" key="2">
    <source>
        <dbReference type="EMBL" id="RIA77889.1"/>
    </source>
</evidence>
<reference evidence="2 3" key="1">
    <citation type="submission" date="2018-08" db="EMBL/GenBank/DDBJ databases">
        <title>Genomic Encyclopedia of Archaeal and Bacterial Type Strains, Phase II (KMG-II): from individual species to whole genera.</title>
        <authorList>
            <person name="Goeker M."/>
        </authorList>
    </citation>
    <scope>NUCLEOTIDE SEQUENCE [LARGE SCALE GENOMIC DNA]</scope>
    <source>
        <strain evidence="2 3">ATCC 27112</strain>
    </source>
</reference>
<dbReference type="SMART" id="SM00382">
    <property type="entry name" value="AAA"/>
    <property type="match status" value="1"/>
</dbReference>
<dbReference type="InterPro" id="IPR027417">
    <property type="entry name" value="P-loop_NTPase"/>
</dbReference>
<dbReference type="SUPFAM" id="SSF52540">
    <property type="entry name" value="P-loop containing nucleoside triphosphate hydrolases"/>
    <property type="match status" value="1"/>
</dbReference>
<protein>
    <submittedName>
        <fullName evidence="2">AAA domain-containing protein</fullName>
    </submittedName>
</protein>
<dbReference type="Proteomes" id="UP000266506">
    <property type="component" value="Unassembled WGS sequence"/>
</dbReference>
<dbReference type="FunCoup" id="A0A397RZN9">
    <property type="interactions" value="261"/>
</dbReference>
<feature type="domain" description="AAA+ ATPase" evidence="1">
    <location>
        <begin position="28"/>
        <end position="204"/>
    </location>
</feature>
<dbReference type="EMBL" id="QXEV01000005">
    <property type="protein sequence ID" value="RIA77889.1"/>
    <property type="molecule type" value="Genomic_DNA"/>
</dbReference>
<dbReference type="Pfam" id="PF13481">
    <property type="entry name" value="AAA_25"/>
    <property type="match status" value="1"/>
</dbReference>
<dbReference type="AlphaFoldDB" id="A0A397RZN9"/>
<dbReference type="RefSeq" id="WP_119015839.1">
    <property type="nucleotide sequence ID" value="NZ_QXEV01000005.1"/>
</dbReference>
<gene>
    <name evidence="2" type="ORF">EI71_00672</name>
</gene>
<dbReference type="InterPro" id="IPR003593">
    <property type="entry name" value="AAA+_ATPase"/>
</dbReference>
<organism evidence="2 3">
    <name type="scientific">Anaeroplasma bactoclasticum</name>
    <dbReference type="NCBI Taxonomy" id="2088"/>
    <lineage>
        <taxon>Bacteria</taxon>
        <taxon>Bacillati</taxon>
        <taxon>Mycoplasmatota</taxon>
        <taxon>Mollicutes</taxon>
        <taxon>Anaeroplasmatales</taxon>
        <taxon>Anaeroplasmataceae</taxon>
        <taxon>Anaeroplasma</taxon>
    </lineage>
</organism>
<sequence>MSNTARLKFYSTVEAKRINWLWQPYIAYGKLTIIQGDPGSGKTTLAILLASILSNDESSIKIEGLTNNKINIVYQTAEDGIEDTIKPKLDKFMANCNRISFIENESYIDLSNESIRKIIEISNAKLLILDPIQSFLGKGKSILQVSDIRPLLKNLVTIANDTGCAIVLIGHLNKSERSKDLYRGLGSVDIAAIARSVLFVKKSEISPDIRIISQIKNSLAQEGCPKAFKLMDNGNINWLGDYLEEESPQDFDDTTIAKDLVIDFLSDGKKPISDIQSLVKPYISRRTLFRLKHQLDIKTEIENKICYWKL</sequence>
<comment type="caution">
    <text evidence="2">The sequence shown here is derived from an EMBL/GenBank/DDBJ whole genome shotgun (WGS) entry which is preliminary data.</text>
</comment>
<dbReference type="InParanoid" id="A0A397RZN9"/>
<evidence type="ECO:0000259" key="1">
    <source>
        <dbReference type="SMART" id="SM00382"/>
    </source>
</evidence>
<accession>A0A397RZN9</accession>
<proteinExistence type="predicted"/>
<name>A0A397RZN9_9MOLU</name>
<evidence type="ECO:0000313" key="3">
    <source>
        <dbReference type="Proteomes" id="UP000266506"/>
    </source>
</evidence>
<dbReference type="Gene3D" id="3.40.50.300">
    <property type="entry name" value="P-loop containing nucleotide triphosphate hydrolases"/>
    <property type="match status" value="1"/>
</dbReference>
<dbReference type="OrthoDB" id="279540at2"/>